<dbReference type="EMBL" id="CP024785">
    <property type="protein sequence ID" value="AUB39186.1"/>
    <property type="molecule type" value="Genomic_DNA"/>
</dbReference>
<accession>A0A2K8SUP1</accession>
<organism evidence="1 2">
    <name type="scientific">Nostoc flagelliforme CCNUN1</name>
    <dbReference type="NCBI Taxonomy" id="2038116"/>
    <lineage>
        <taxon>Bacteria</taxon>
        <taxon>Bacillati</taxon>
        <taxon>Cyanobacteriota</taxon>
        <taxon>Cyanophyceae</taxon>
        <taxon>Nostocales</taxon>
        <taxon>Nostocaceae</taxon>
        <taxon>Nostoc</taxon>
    </lineage>
</organism>
<sequence>MKDEFYLKNLDKMSFEELQSICQQAKTGTPNPSYYSHKF</sequence>
<dbReference type="AlphaFoldDB" id="A0A2K8SUP1"/>
<reference evidence="1 2" key="1">
    <citation type="submission" date="2017-11" db="EMBL/GenBank/DDBJ databases">
        <title>Complete genome of a free-living desiccation-tolerant cyanobacterium and its photosynthetic adaptation to extreme terrestrial habitat.</title>
        <authorList>
            <person name="Shang J."/>
        </authorList>
    </citation>
    <scope>NUCLEOTIDE SEQUENCE [LARGE SCALE GENOMIC DNA]</scope>
    <source>
        <strain evidence="1 2">CCNUN1</strain>
    </source>
</reference>
<protein>
    <submittedName>
        <fullName evidence="1">Uncharacterized protein</fullName>
    </submittedName>
</protein>
<gene>
    <name evidence="1" type="ORF">COO91_05178</name>
</gene>
<proteinExistence type="predicted"/>
<name>A0A2K8SUP1_9NOSO</name>
<evidence type="ECO:0000313" key="2">
    <source>
        <dbReference type="Proteomes" id="UP000232003"/>
    </source>
</evidence>
<keyword evidence="2" id="KW-1185">Reference proteome</keyword>
<dbReference type="Proteomes" id="UP000232003">
    <property type="component" value="Chromosome"/>
</dbReference>
<dbReference type="KEGG" id="nfl:COO91_05178"/>
<evidence type="ECO:0000313" key="1">
    <source>
        <dbReference type="EMBL" id="AUB39186.1"/>
    </source>
</evidence>